<reference evidence="3" key="1">
    <citation type="journal article" date="2019" name="Int. J. Syst. Evol. Microbiol.">
        <title>The Global Catalogue of Microorganisms (GCM) 10K type strain sequencing project: providing services to taxonomists for standard genome sequencing and annotation.</title>
        <authorList>
            <consortium name="The Broad Institute Genomics Platform"/>
            <consortium name="The Broad Institute Genome Sequencing Center for Infectious Disease"/>
            <person name="Wu L."/>
            <person name="Ma J."/>
        </authorList>
    </citation>
    <scope>NUCLEOTIDE SEQUENCE [LARGE SCALE GENOMIC DNA]</scope>
    <source>
        <strain evidence="3">JCM 3369</strain>
    </source>
</reference>
<dbReference type="Proteomes" id="UP001597327">
    <property type="component" value="Unassembled WGS sequence"/>
</dbReference>
<feature type="region of interest" description="Disordered" evidence="1">
    <location>
        <begin position="70"/>
        <end position="97"/>
    </location>
</feature>
<organism evidence="2 3">
    <name type="scientific">Roseibium aestuarii</name>
    <dbReference type="NCBI Taxonomy" id="2600299"/>
    <lineage>
        <taxon>Bacteria</taxon>
        <taxon>Pseudomonadati</taxon>
        <taxon>Pseudomonadota</taxon>
        <taxon>Alphaproteobacteria</taxon>
        <taxon>Hyphomicrobiales</taxon>
        <taxon>Stappiaceae</taxon>
        <taxon>Roseibium</taxon>
    </lineage>
</organism>
<comment type="caution">
    <text evidence="2">The sequence shown here is derived from an EMBL/GenBank/DDBJ whole genome shotgun (WGS) entry which is preliminary data.</text>
</comment>
<keyword evidence="3" id="KW-1185">Reference proteome</keyword>
<accession>A0ABW4JSK5</accession>
<protein>
    <submittedName>
        <fullName evidence="2">Uncharacterized protein</fullName>
    </submittedName>
</protein>
<feature type="compositionally biased region" description="Basic and acidic residues" evidence="1">
    <location>
        <begin position="79"/>
        <end position="94"/>
    </location>
</feature>
<evidence type="ECO:0000256" key="1">
    <source>
        <dbReference type="SAM" id="MobiDB-lite"/>
    </source>
</evidence>
<dbReference type="RefSeq" id="WP_149892012.1">
    <property type="nucleotide sequence ID" value="NZ_JBHUFA010000001.1"/>
</dbReference>
<evidence type="ECO:0000313" key="2">
    <source>
        <dbReference type="EMBL" id="MFD1694098.1"/>
    </source>
</evidence>
<proteinExistence type="predicted"/>
<evidence type="ECO:0000313" key="3">
    <source>
        <dbReference type="Proteomes" id="UP001597327"/>
    </source>
</evidence>
<name>A0ABW4JSK5_9HYPH</name>
<gene>
    <name evidence="2" type="ORF">ACFSC7_01100</name>
</gene>
<sequence>MTDIRSGVPRPDFERDVLISQLRQAYLGLMEARETLGPGAGLQRASEAVIGELEALALVLTGDGQYFRRDRSHKGAGGLDRRDLDKGGARDAVDRSGSAMRAGQKLIGVPGEGAIV</sequence>
<dbReference type="EMBL" id="JBHUFA010000001">
    <property type="protein sequence ID" value="MFD1694098.1"/>
    <property type="molecule type" value="Genomic_DNA"/>
</dbReference>